<proteinExistence type="predicted"/>
<dbReference type="PANTHER" id="PTHR38118:SF3">
    <property type="entry name" value="ANCHORED CELL WALL PROTEIN 11"/>
    <property type="match status" value="1"/>
</dbReference>
<dbReference type="EMBL" id="FJOF01000001">
    <property type="protein sequence ID" value="CZR35108.1"/>
    <property type="molecule type" value="Genomic_DNA"/>
</dbReference>
<name>A0A1L7V2I6_FUSPR</name>
<organism evidence="4 5">
    <name type="scientific">Fusarium proliferatum (strain ET1)</name>
    <name type="common">Orchid endophyte fungus</name>
    <dbReference type="NCBI Taxonomy" id="1227346"/>
    <lineage>
        <taxon>Eukaryota</taxon>
        <taxon>Fungi</taxon>
        <taxon>Dikarya</taxon>
        <taxon>Ascomycota</taxon>
        <taxon>Pezizomycotina</taxon>
        <taxon>Sordariomycetes</taxon>
        <taxon>Hypocreomycetidae</taxon>
        <taxon>Hypocreales</taxon>
        <taxon>Nectriaceae</taxon>
        <taxon>Fusarium</taxon>
        <taxon>Fusarium fujikuroi species complex</taxon>
    </lineage>
</organism>
<comment type="caution">
    <text evidence="4">The sequence shown here is derived from an EMBL/GenBank/DDBJ whole genome shotgun (WGS) entry which is preliminary data.</text>
</comment>
<gene>
    <name evidence="4" type="ORF">FPRO_00770</name>
</gene>
<dbReference type="AlphaFoldDB" id="A0A1L7V2I6"/>
<evidence type="ECO:0000256" key="1">
    <source>
        <dbReference type="SAM" id="MobiDB-lite"/>
    </source>
</evidence>
<protein>
    <recommendedName>
        <fullName evidence="3">DUF7707 domain-containing protein</fullName>
    </recommendedName>
</protein>
<dbReference type="GeneID" id="42045659"/>
<feature type="domain" description="DUF7707" evidence="3">
    <location>
        <begin position="29"/>
        <end position="131"/>
    </location>
</feature>
<evidence type="ECO:0000313" key="5">
    <source>
        <dbReference type="Proteomes" id="UP000183971"/>
    </source>
</evidence>
<dbReference type="Pfam" id="PF24808">
    <property type="entry name" value="DUF7707"/>
    <property type="match status" value="1"/>
</dbReference>
<feature type="compositionally biased region" description="Low complexity" evidence="1">
    <location>
        <begin position="143"/>
        <end position="175"/>
    </location>
</feature>
<dbReference type="InterPro" id="IPR056124">
    <property type="entry name" value="DUF7707"/>
</dbReference>
<evidence type="ECO:0000313" key="4">
    <source>
        <dbReference type="EMBL" id="CZR35108.1"/>
    </source>
</evidence>
<dbReference type="VEuPathDB" id="FungiDB:FPRO_00770"/>
<keyword evidence="2" id="KW-0732">Signal</keyword>
<accession>A0A1L7V2I6</accession>
<feature type="region of interest" description="Disordered" evidence="1">
    <location>
        <begin position="127"/>
        <end position="175"/>
    </location>
</feature>
<feature type="signal peptide" evidence="2">
    <location>
        <begin position="1"/>
        <end position="17"/>
    </location>
</feature>
<evidence type="ECO:0000256" key="2">
    <source>
        <dbReference type="SAM" id="SignalP"/>
    </source>
</evidence>
<dbReference type="PANTHER" id="PTHR38118">
    <property type="entry name" value="ANCHORED CELL WALL PROTEIN 11-RELATED"/>
    <property type="match status" value="1"/>
</dbReference>
<dbReference type="RefSeq" id="XP_031075701.1">
    <property type="nucleotide sequence ID" value="XM_031222736.1"/>
</dbReference>
<sequence length="207" mass="21522">MRSSFALLAMAVSAVSAQAVQNYKSSLDMTIDPNTVDLATRSSWCGAQQNTCDALCKDDTNENKCTENDLKWECTCSSNSSTPGLQYYTQTMPTFICEELFSQCISQNTGSQSGQRECTSKIEDKCAKQNPPKDVVSDDDDGTSSTATDTATDTATTSATRASSGSATGTAASVTSTSSDAFAAPTMAPAGRGAAAAVALGMLAYLI</sequence>
<keyword evidence="5" id="KW-1185">Reference proteome</keyword>
<dbReference type="Proteomes" id="UP000183971">
    <property type="component" value="Unassembled WGS sequence"/>
</dbReference>
<feature type="chain" id="PRO_5013312933" description="DUF7707 domain-containing protein" evidence="2">
    <location>
        <begin position="18"/>
        <end position="207"/>
    </location>
</feature>
<evidence type="ECO:0000259" key="3">
    <source>
        <dbReference type="Pfam" id="PF24808"/>
    </source>
</evidence>
<reference evidence="5" key="1">
    <citation type="journal article" date="2016" name="Genome Biol. Evol.">
        <title>Comparative 'omics' of the Fusarium fujikuroi species complex highlights differences in genetic potential and metabolite synthesis.</title>
        <authorList>
            <person name="Niehaus E.-M."/>
            <person name="Muensterkoetter M."/>
            <person name="Proctor R.H."/>
            <person name="Brown D.W."/>
            <person name="Sharon A."/>
            <person name="Idan Y."/>
            <person name="Oren-Young L."/>
            <person name="Sieber C.M."/>
            <person name="Novak O."/>
            <person name="Pencik A."/>
            <person name="Tarkowska D."/>
            <person name="Hromadova K."/>
            <person name="Freeman S."/>
            <person name="Maymon M."/>
            <person name="Elazar M."/>
            <person name="Youssef S.A."/>
            <person name="El-Shabrawy E.S.M."/>
            <person name="Shalaby A.B.A."/>
            <person name="Houterman P."/>
            <person name="Brock N.L."/>
            <person name="Burkhardt I."/>
            <person name="Tsavkelova E.A."/>
            <person name="Dickschat J.S."/>
            <person name="Galuszka P."/>
            <person name="Gueldener U."/>
            <person name="Tudzynski B."/>
        </authorList>
    </citation>
    <scope>NUCLEOTIDE SEQUENCE [LARGE SCALE GENOMIC DNA]</scope>
    <source>
        <strain evidence="5">ET1</strain>
    </source>
</reference>